<feature type="transmembrane region" description="Helical" evidence="5">
    <location>
        <begin position="245"/>
        <end position="263"/>
    </location>
</feature>
<keyword evidence="2" id="KW-0689">Ribosomal protein</keyword>
<evidence type="ECO:0000256" key="2">
    <source>
        <dbReference type="ARBA" id="ARBA00022980"/>
    </source>
</evidence>
<feature type="region of interest" description="Disordered" evidence="4">
    <location>
        <begin position="1"/>
        <end position="30"/>
    </location>
</feature>
<comment type="similarity">
    <text evidence="1">Belongs to the eukaryotic ribosomal protein eL6 family.</text>
</comment>
<dbReference type="EMBL" id="CAJNNW010000154">
    <property type="protein sequence ID" value="CAE8624192.1"/>
    <property type="molecule type" value="Genomic_DNA"/>
</dbReference>
<dbReference type="InterPro" id="IPR041997">
    <property type="entry name" value="Ribosomal_eL6_KOW"/>
</dbReference>
<keyword evidence="5" id="KW-0812">Transmembrane</keyword>
<dbReference type="GO" id="GO:0022625">
    <property type="term" value="C:cytosolic large ribosomal subunit"/>
    <property type="evidence" value="ECO:0007669"/>
    <property type="project" value="TreeGrafter"/>
</dbReference>
<dbReference type="GO" id="GO:0000027">
    <property type="term" value="P:ribosomal large subunit assembly"/>
    <property type="evidence" value="ECO:0007669"/>
    <property type="project" value="TreeGrafter"/>
</dbReference>
<gene>
    <name evidence="6" type="ORF">PGLA2088_LOCUS292</name>
</gene>
<feature type="transmembrane region" description="Helical" evidence="5">
    <location>
        <begin position="352"/>
        <end position="373"/>
    </location>
</feature>
<feature type="region of interest" description="Disordered" evidence="4">
    <location>
        <begin position="471"/>
        <end position="498"/>
    </location>
</feature>
<dbReference type="Gene3D" id="2.30.30.30">
    <property type="match status" value="1"/>
</dbReference>
<accession>A0A813GBL1</accession>
<comment type="caution">
    <text evidence="6">The sequence shown here is derived from an EMBL/GenBank/DDBJ whole genome shotgun (WGS) entry which is preliminary data.</text>
</comment>
<feature type="compositionally biased region" description="Basic residues" evidence="4">
    <location>
        <begin position="13"/>
        <end position="30"/>
    </location>
</feature>
<protein>
    <recommendedName>
        <fullName evidence="8">60S ribosomal protein L6</fullName>
    </recommendedName>
</protein>
<organism evidence="6 7">
    <name type="scientific">Polarella glacialis</name>
    <name type="common">Dinoflagellate</name>
    <dbReference type="NCBI Taxonomy" id="89957"/>
    <lineage>
        <taxon>Eukaryota</taxon>
        <taxon>Sar</taxon>
        <taxon>Alveolata</taxon>
        <taxon>Dinophyceae</taxon>
        <taxon>Suessiales</taxon>
        <taxon>Suessiaceae</taxon>
        <taxon>Polarella</taxon>
    </lineage>
</organism>
<proteinExistence type="inferred from homology"/>
<dbReference type="SUPFAM" id="SSF50104">
    <property type="entry name" value="Translation proteins SH3-like domain"/>
    <property type="match status" value="1"/>
</dbReference>
<evidence type="ECO:0000256" key="3">
    <source>
        <dbReference type="ARBA" id="ARBA00023274"/>
    </source>
</evidence>
<evidence type="ECO:0000313" key="7">
    <source>
        <dbReference type="Proteomes" id="UP000626109"/>
    </source>
</evidence>
<dbReference type="PANTHER" id="PTHR10715:SF0">
    <property type="entry name" value="LARGE RIBOSOMAL SUBUNIT PROTEIN EL6"/>
    <property type="match status" value="1"/>
</dbReference>
<feature type="compositionally biased region" description="Low complexity" evidence="4">
    <location>
        <begin position="481"/>
        <end position="495"/>
    </location>
</feature>
<dbReference type="Pfam" id="PF01159">
    <property type="entry name" value="Ribosomal_L6e"/>
    <property type="match status" value="1"/>
</dbReference>
<feature type="transmembrane region" description="Helical" evidence="5">
    <location>
        <begin position="269"/>
        <end position="289"/>
    </location>
</feature>
<dbReference type="AlphaFoldDB" id="A0A813GBL1"/>
<dbReference type="PANTHER" id="PTHR10715">
    <property type="entry name" value="60S RIBOSOMAL PROTEIN L6"/>
    <property type="match status" value="1"/>
</dbReference>
<feature type="region of interest" description="Disordered" evidence="4">
    <location>
        <begin position="567"/>
        <end position="627"/>
    </location>
</feature>
<keyword evidence="5" id="KW-1133">Transmembrane helix</keyword>
<evidence type="ECO:0000256" key="5">
    <source>
        <dbReference type="SAM" id="Phobius"/>
    </source>
</evidence>
<evidence type="ECO:0000256" key="1">
    <source>
        <dbReference type="ARBA" id="ARBA00010592"/>
    </source>
</evidence>
<evidence type="ECO:0000313" key="6">
    <source>
        <dbReference type="EMBL" id="CAE8624192.1"/>
    </source>
</evidence>
<feature type="transmembrane region" description="Helical" evidence="5">
    <location>
        <begin position="215"/>
        <end position="233"/>
    </location>
</feature>
<reference evidence="6" key="1">
    <citation type="submission" date="2021-02" db="EMBL/GenBank/DDBJ databases">
        <authorList>
            <person name="Dougan E. K."/>
            <person name="Rhodes N."/>
            <person name="Thang M."/>
            <person name="Chan C."/>
        </authorList>
    </citation>
    <scope>NUCLEOTIDE SEQUENCE</scope>
</reference>
<evidence type="ECO:0000256" key="4">
    <source>
        <dbReference type="SAM" id="MobiDB-lite"/>
    </source>
</evidence>
<feature type="compositionally biased region" description="Acidic residues" evidence="4">
    <location>
        <begin position="757"/>
        <end position="773"/>
    </location>
</feature>
<feature type="compositionally biased region" description="Basic and acidic residues" evidence="4">
    <location>
        <begin position="812"/>
        <end position="829"/>
    </location>
</feature>
<dbReference type="FunFam" id="2.30.30.30:FF:000014">
    <property type="entry name" value="60S ribosomal protein L6"/>
    <property type="match status" value="1"/>
</dbReference>
<dbReference type="InterPro" id="IPR008991">
    <property type="entry name" value="Translation_prot_SH3-like_sf"/>
</dbReference>
<dbReference type="Proteomes" id="UP000626109">
    <property type="component" value="Unassembled WGS sequence"/>
</dbReference>
<dbReference type="CDD" id="cd13156">
    <property type="entry name" value="KOW_RPL6"/>
    <property type="match status" value="1"/>
</dbReference>
<feature type="transmembrane region" description="Helical" evidence="5">
    <location>
        <begin position="309"/>
        <end position="332"/>
    </location>
</feature>
<feature type="region of interest" description="Disordered" evidence="4">
    <location>
        <begin position="738"/>
        <end position="829"/>
    </location>
</feature>
<dbReference type="InterPro" id="IPR000915">
    <property type="entry name" value="60S_ribosomal_eL6"/>
</dbReference>
<feature type="compositionally biased region" description="Polar residues" evidence="4">
    <location>
        <begin position="740"/>
        <end position="755"/>
    </location>
</feature>
<evidence type="ECO:0008006" key="8">
    <source>
        <dbReference type="Google" id="ProtNLM"/>
    </source>
</evidence>
<feature type="compositionally biased region" description="Low complexity" evidence="4">
    <location>
        <begin position="571"/>
        <end position="580"/>
    </location>
</feature>
<feature type="compositionally biased region" description="Low complexity" evidence="4">
    <location>
        <begin position="602"/>
        <end position="619"/>
    </location>
</feature>
<dbReference type="GO" id="GO:0002181">
    <property type="term" value="P:cytoplasmic translation"/>
    <property type="evidence" value="ECO:0007669"/>
    <property type="project" value="TreeGrafter"/>
</dbReference>
<name>A0A813GBL1_POLGL</name>
<keyword evidence="5" id="KW-0472">Membrane</keyword>
<dbReference type="InterPro" id="IPR014722">
    <property type="entry name" value="Rib_uL2_dom2"/>
</dbReference>
<keyword evidence="3" id="KW-0687">Ribonucleoprotein</keyword>
<dbReference type="GO" id="GO:0003723">
    <property type="term" value="F:RNA binding"/>
    <property type="evidence" value="ECO:0007669"/>
    <property type="project" value="TreeGrafter"/>
</dbReference>
<sequence length="829" mass="91288">MGRAGGQITTKKTFGKKAANPRKSGKVQKVQKLKKQIAPGSVLILLAGKFRGRRVVFLKQLESGLLLVTGPFAINGVPLRRVNQRYCIATSTKVDLKGADYKSITDLYFAREDKKAGKKDKSEGAFFSIDKAKTSISQEKKDGQKKLEDGIAKGLSAELKSYLKARFSLTANMYPHERAHIAHAVKRLKLNRARSEKQKERQAAFERSRVAACSSVLTVICPLFGLFLFLRACQRLILGLPDSDTLAIMLVSYLLLLLASSGILELTSFFLDVLAVSCHFLAFVAIFFIPDLPKLFLMAPLRCTARALFGVVFVVDTKLTVLCNIPFALANIYKLSEASSIFRAAGGQYSDLYVGVLIILGEVLSLLGIICLISMVQKLFYEKVEVTLDVVHMEHSNNLKMKLLSVLCDAHVKLGPDFQILGRCTELSHMLMTGFGPHSKGLEGTLFTSLMTEIDQQRFLDLVAVGAMPDSGFENDDGKSSETSQSTQSSRAASRLKWPSAPAKSIQVHIRDAAGVRFPIELFHIFVPNMHNPSAPPSHLIGIREEPGGHEISTSFQQLGSISEMPNSGRAAAVDASAGATPRPAEPPTRVLSDLRPNKATGSRASQVSSGSSSSRGSSKTARLAPADLPSIQSIEFQFDGMADGYPLQQVRIFFDSRSETESSACPIMKDWLMESKWPQFQAWVQTTINEGMAGRGDTFNPTQSAVELLWPGRADMVLCADDVQFRVEVLNETDDLQVKQKTSQANRHTESTAQAEEADEEKEEEEEPEDESVGIWATIRGFKKYQKHEGTRSSRTTQSQKWKAPTLAAVQEHDRRMFRGQGDEVANK</sequence>
<dbReference type="GO" id="GO:0003735">
    <property type="term" value="F:structural constituent of ribosome"/>
    <property type="evidence" value="ECO:0007669"/>
    <property type="project" value="InterPro"/>
</dbReference>